<keyword evidence="1" id="KW-1133">Transmembrane helix</keyword>
<evidence type="ECO:0000313" key="2">
    <source>
        <dbReference type="EMBL" id="KAG5406072.1"/>
    </source>
</evidence>
<keyword evidence="1" id="KW-0472">Membrane</keyword>
<accession>A0ABQ7N5A1</accession>
<keyword evidence="1" id="KW-0812">Transmembrane</keyword>
<dbReference type="EMBL" id="JADBGQ010000003">
    <property type="protein sequence ID" value="KAG5406072.1"/>
    <property type="molecule type" value="Genomic_DNA"/>
</dbReference>
<reference evidence="2 3" key="1">
    <citation type="submission" date="2021-03" db="EMBL/GenBank/DDBJ databases">
        <authorList>
            <person name="King G.J."/>
            <person name="Bancroft I."/>
            <person name="Baten A."/>
            <person name="Bloomfield J."/>
            <person name="Borpatragohain P."/>
            <person name="He Z."/>
            <person name="Irish N."/>
            <person name="Irwin J."/>
            <person name="Liu K."/>
            <person name="Mauleon R.P."/>
            <person name="Moore J."/>
            <person name="Morris R."/>
            <person name="Ostergaard L."/>
            <person name="Wang B."/>
            <person name="Wells R."/>
        </authorList>
    </citation>
    <scope>NUCLEOTIDE SEQUENCE [LARGE SCALE GENOMIC DNA]</scope>
    <source>
        <strain evidence="2">R-o-18</strain>
        <tissue evidence="2">Leaf</tissue>
    </source>
</reference>
<keyword evidence="3" id="KW-1185">Reference proteome</keyword>
<evidence type="ECO:0000256" key="1">
    <source>
        <dbReference type="SAM" id="Phobius"/>
    </source>
</evidence>
<name>A0ABQ7N5A1_BRACM</name>
<dbReference type="Proteomes" id="UP000823674">
    <property type="component" value="Chromosome A03"/>
</dbReference>
<evidence type="ECO:0000313" key="3">
    <source>
        <dbReference type="Proteomes" id="UP000823674"/>
    </source>
</evidence>
<proteinExistence type="predicted"/>
<gene>
    <name evidence="2" type="primary">A03p045700.1_BraROA</name>
    <name evidence="2" type="ORF">IGI04_012191</name>
</gene>
<protein>
    <submittedName>
        <fullName evidence="2">Uncharacterized protein</fullName>
    </submittedName>
</protein>
<feature type="transmembrane region" description="Helical" evidence="1">
    <location>
        <begin position="12"/>
        <end position="30"/>
    </location>
</feature>
<sequence length="301" mass="35406">MAFFLKKKKTMAFAQLLLVSLSIFALMVFLRKKSYRAIDFYQAENLMIHASESEEKVYEIQQQLKRSLEVETLPKFADKKVAKQNKLENIDGNWFLSKLGLNLNKTQAYLMTLWQQHLSPTLQKKWIPSIKDKSVALTTYLEPKIHYLTVKSIEVLYTSKQVLTPALIKGFDVSYSYLEIYGKWFLSKLGLNLNKTQTYLMTLWQQHLSLALEKKWIPSIKDASLTTYLERKLHYLSDKSIEVLYTAMRVLTPDLIQKFDVSYYYLQVNRVMTIAKLHLKKGTSFLRVMYRKRKAWLQEVG</sequence>
<organism evidence="2 3">
    <name type="scientific">Brassica rapa subsp. trilocularis</name>
    <dbReference type="NCBI Taxonomy" id="1813537"/>
    <lineage>
        <taxon>Eukaryota</taxon>
        <taxon>Viridiplantae</taxon>
        <taxon>Streptophyta</taxon>
        <taxon>Embryophyta</taxon>
        <taxon>Tracheophyta</taxon>
        <taxon>Spermatophyta</taxon>
        <taxon>Magnoliopsida</taxon>
        <taxon>eudicotyledons</taxon>
        <taxon>Gunneridae</taxon>
        <taxon>Pentapetalae</taxon>
        <taxon>rosids</taxon>
        <taxon>malvids</taxon>
        <taxon>Brassicales</taxon>
        <taxon>Brassicaceae</taxon>
        <taxon>Brassiceae</taxon>
        <taxon>Brassica</taxon>
    </lineage>
</organism>
<comment type="caution">
    <text evidence="2">The sequence shown here is derived from an EMBL/GenBank/DDBJ whole genome shotgun (WGS) entry which is preliminary data.</text>
</comment>